<dbReference type="InterPro" id="IPR020449">
    <property type="entry name" value="Tscrpt_reg_AraC-type_HTH"/>
</dbReference>
<feature type="domain" description="HTH araC/xylS-type" evidence="4">
    <location>
        <begin position="173"/>
        <end position="271"/>
    </location>
</feature>
<evidence type="ECO:0000256" key="2">
    <source>
        <dbReference type="ARBA" id="ARBA00023125"/>
    </source>
</evidence>
<dbReference type="PRINTS" id="PR00032">
    <property type="entry name" value="HTHARAC"/>
</dbReference>
<dbReference type="PROSITE" id="PS00041">
    <property type="entry name" value="HTH_ARAC_FAMILY_1"/>
    <property type="match status" value="1"/>
</dbReference>
<keyword evidence="3" id="KW-0804">Transcription</keyword>
<dbReference type="SUPFAM" id="SSF46689">
    <property type="entry name" value="Homeodomain-like"/>
    <property type="match status" value="2"/>
</dbReference>
<dbReference type="GO" id="GO:0003700">
    <property type="term" value="F:DNA-binding transcription factor activity"/>
    <property type="evidence" value="ECO:0007669"/>
    <property type="project" value="InterPro"/>
</dbReference>
<dbReference type="InterPro" id="IPR018060">
    <property type="entry name" value="HTH_AraC"/>
</dbReference>
<gene>
    <name evidence="5" type="ORF">UA45_04730</name>
</gene>
<protein>
    <submittedName>
        <fullName evidence="5">AraC family transcriptional regulator</fullName>
    </submittedName>
</protein>
<evidence type="ECO:0000313" key="6">
    <source>
        <dbReference type="Proteomes" id="UP000032582"/>
    </source>
</evidence>
<comment type="caution">
    <text evidence="5">The sequence shown here is derived from an EMBL/GenBank/DDBJ whole genome shotgun (WGS) entry which is preliminary data.</text>
</comment>
<dbReference type="PATRIC" id="fig|582.24.peg.1439"/>
<dbReference type="AlphaFoldDB" id="A0A0D8L9K1"/>
<name>A0A0D8L9K1_MORMO</name>
<proteinExistence type="predicted"/>
<dbReference type="Pfam" id="PF12833">
    <property type="entry name" value="HTH_18"/>
    <property type="match status" value="1"/>
</dbReference>
<dbReference type="EMBL" id="JZSH01000032">
    <property type="protein sequence ID" value="KJF78640.1"/>
    <property type="molecule type" value="Genomic_DNA"/>
</dbReference>
<dbReference type="Pfam" id="PF22200">
    <property type="entry name" value="ExsA_N"/>
    <property type="match status" value="1"/>
</dbReference>
<dbReference type="InterPro" id="IPR009057">
    <property type="entry name" value="Homeodomain-like_sf"/>
</dbReference>
<sequence>MNSCTLTSDNNKEIQSVIVEPDIFNITEQQEKGLYLLMSGKMKWQDCINSYTLHDNEVIFSNQGSYAYQHISGDINLLWVPLSNHFLRDFLHRFSDILSHLHRVAEPTSGLIYFPQSSMLKNSISGFYDAYCNNAPSPLIKLKLEELLLIIALSEEGTRLMSVLRQLSNRQAERLQTFMEKHYLKDWKLNEFSREFGMGLTTFKELFGAVYGTSPRAWISERRLLFSHQLLLNTQMSIVDVSMEAGFSSQSYFTQSYRKRFGFTPSKARSNHIN</sequence>
<reference evidence="5 6" key="1">
    <citation type="submission" date="2015-02" db="EMBL/GenBank/DDBJ databases">
        <title>Whole genome shotgun sequencing of cultured foodborne pathogen.</title>
        <authorList>
            <person name="Timme R."/>
            <person name="Allard M.W."/>
            <person name="Strain E."/>
            <person name="Evans P.S."/>
            <person name="Brown E."/>
        </authorList>
    </citation>
    <scope>NUCLEOTIDE SEQUENCE [LARGE SCALE GENOMIC DNA]</scope>
    <source>
        <strain evidence="5 6">GCSL-TSO-24</strain>
    </source>
</reference>
<keyword evidence="1" id="KW-0805">Transcription regulation</keyword>
<accession>A0A0D8L9K1</accession>
<dbReference type="Proteomes" id="UP000032582">
    <property type="component" value="Unassembled WGS sequence"/>
</dbReference>
<dbReference type="SMART" id="SM00342">
    <property type="entry name" value="HTH_ARAC"/>
    <property type="match status" value="1"/>
</dbReference>
<dbReference type="GO" id="GO:0043565">
    <property type="term" value="F:sequence-specific DNA binding"/>
    <property type="evidence" value="ECO:0007669"/>
    <property type="project" value="InterPro"/>
</dbReference>
<dbReference type="InterPro" id="IPR054015">
    <property type="entry name" value="ExsA-like_N"/>
</dbReference>
<evidence type="ECO:0000313" key="5">
    <source>
        <dbReference type="EMBL" id="KJF78640.1"/>
    </source>
</evidence>
<organism evidence="5 6">
    <name type="scientific">Morganella morganii</name>
    <name type="common">Proteus morganii</name>
    <dbReference type="NCBI Taxonomy" id="582"/>
    <lineage>
        <taxon>Bacteria</taxon>
        <taxon>Pseudomonadati</taxon>
        <taxon>Pseudomonadota</taxon>
        <taxon>Gammaproteobacteria</taxon>
        <taxon>Enterobacterales</taxon>
        <taxon>Morganellaceae</taxon>
        <taxon>Morganella</taxon>
    </lineage>
</organism>
<evidence type="ECO:0000256" key="3">
    <source>
        <dbReference type="ARBA" id="ARBA00023163"/>
    </source>
</evidence>
<evidence type="ECO:0000259" key="4">
    <source>
        <dbReference type="PROSITE" id="PS01124"/>
    </source>
</evidence>
<dbReference type="PROSITE" id="PS01124">
    <property type="entry name" value="HTH_ARAC_FAMILY_2"/>
    <property type="match status" value="1"/>
</dbReference>
<evidence type="ECO:0000256" key="1">
    <source>
        <dbReference type="ARBA" id="ARBA00023015"/>
    </source>
</evidence>
<dbReference type="PANTHER" id="PTHR43280">
    <property type="entry name" value="ARAC-FAMILY TRANSCRIPTIONAL REGULATOR"/>
    <property type="match status" value="1"/>
</dbReference>
<dbReference type="PANTHER" id="PTHR43280:SF2">
    <property type="entry name" value="HTH-TYPE TRANSCRIPTIONAL REGULATOR EXSA"/>
    <property type="match status" value="1"/>
</dbReference>
<keyword evidence="2" id="KW-0238">DNA-binding</keyword>
<dbReference type="InterPro" id="IPR018062">
    <property type="entry name" value="HTH_AraC-typ_CS"/>
</dbReference>
<dbReference type="Gene3D" id="1.10.10.60">
    <property type="entry name" value="Homeodomain-like"/>
    <property type="match status" value="1"/>
</dbReference>